<keyword evidence="4 5" id="KW-0472">Membrane</keyword>
<feature type="transmembrane region" description="Helical" evidence="5">
    <location>
        <begin position="438"/>
        <end position="458"/>
    </location>
</feature>
<proteinExistence type="predicted"/>
<evidence type="ECO:0000256" key="2">
    <source>
        <dbReference type="ARBA" id="ARBA00022692"/>
    </source>
</evidence>
<evidence type="ECO:0008006" key="10">
    <source>
        <dbReference type="Google" id="ProtNLM"/>
    </source>
</evidence>
<feature type="transmembrane region" description="Helical" evidence="5">
    <location>
        <begin position="470"/>
        <end position="495"/>
    </location>
</feature>
<organism evidence="8 9">
    <name type="scientific">Trapa incisa</name>
    <dbReference type="NCBI Taxonomy" id="236973"/>
    <lineage>
        <taxon>Eukaryota</taxon>
        <taxon>Viridiplantae</taxon>
        <taxon>Streptophyta</taxon>
        <taxon>Embryophyta</taxon>
        <taxon>Tracheophyta</taxon>
        <taxon>Spermatophyta</taxon>
        <taxon>Magnoliopsida</taxon>
        <taxon>eudicotyledons</taxon>
        <taxon>Gunneridae</taxon>
        <taxon>Pentapetalae</taxon>
        <taxon>rosids</taxon>
        <taxon>malvids</taxon>
        <taxon>Myrtales</taxon>
        <taxon>Lythraceae</taxon>
        <taxon>Trapa</taxon>
    </lineage>
</organism>
<feature type="transmembrane region" description="Helical" evidence="5">
    <location>
        <begin position="243"/>
        <end position="267"/>
    </location>
</feature>
<feature type="transmembrane region" description="Helical" evidence="5">
    <location>
        <begin position="515"/>
        <end position="536"/>
    </location>
</feature>
<dbReference type="InterPro" id="IPR056555">
    <property type="entry name" value="NFD4_C"/>
</dbReference>
<feature type="transmembrane region" description="Helical" evidence="5">
    <location>
        <begin position="345"/>
        <end position="366"/>
    </location>
</feature>
<feature type="transmembrane region" description="Helical" evidence="5">
    <location>
        <begin position="147"/>
        <end position="168"/>
    </location>
</feature>
<feature type="domain" description="NFD4 C-terminal" evidence="7">
    <location>
        <begin position="339"/>
        <end position="544"/>
    </location>
</feature>
<evidence type="ECO:0000256" key="5">
    <source>
        <dbReference type="SAM" id="Phobius"/>
    </source>
</evidence>
<name>A0AAN7QCQ5_9MYRT</name>
<evidence type="ECO:0000259" key="7">
    <source>
        <dbReference type="Pfam" id="PF23262"/>
    </source>
</evidence>
<feature type="transmembrane region" description="Helical" evidence="5">
    <location>
        <begin position="412"/>
        <end position="432"/>
    </location>
</feature>
<keyword evidence="3 5" id="KW-1133">Transmembrane helix</keyword>
<dbReference type="GO" id="GO:0016020">
    <property type="term" value="C:membrane"/>
    <property type="evidence" value="ECO:0007669"/>
    <property type="project" value="UniProtKB-SubCell"/>
</dbReference>
<dbReference type="Proteomes" id="UP001345219">
    <property type="component" value="Chromosome 5"/>
</dbReference>
<keyword evidence="9" id="KW-1185">Reference proteome</keyword>
<keyword evidence="2 5" id="KW-0812">Transmembrane</keyword>
<dbReference type="SUPFAM" id="SSF103473">
    <property type="entry name" value="MFS general substrate transporter"/>
    <property type="match status" value="2"/>
</dbReference>
<dbReference type="InterPro" id="IPR036259">
    <property type="entry name" value="MFS_trans_sf"/>
</dbReference>
<protein>
    <recommendedName>
        <fullName evidence="10">Nodulin-like domain-containing protein</fullName>
    </recommendedName>
</protein>
<comment type="caution">
    <text evidence="8">The sequence shown here is derived from an EMBL/GenBank/DDBJ whole genome shotgun (WGS) entry which is preliminary data.</text>
</comment>
<feature type="transmembrane region" description="Helical" evidence="5">
    <location>
        <begin position="378"/>
        <end position="400"/>
    </location>
</feature>
<dbReference type="InterPro" id="IPR010658">
    <property type="entry name" value="Nodulin-like"/>
</dbReference>
<dbReference type="Gene3D" id="1.20.1250.20">
    <property type="entry name" value="MFS general substrate transporter like domains"/>
    <property type="match status" value="2"/>
</dbReference>
<dbReference type="PANTHER" id="PTHR21576">
    <property type="entry name" value="UNCHARACTERIZED NODULIN-LIKE PROTEIN"/>
    <property type="match status" value="1"/>
</dbReference>
<feature type="transmembrane region" description="Helical" evidence="5">
    <location>
        <begin position="174"/>
        <end position="194"/>
    </location>
</feature>
<evidence type="ECO:0000259" key="6">
    <source>
        <dbReference type="Pfam" id="PF06813"/>
    </source>
</evidence>
<dbReference type="CDD" id="cd17354">
    <property type="entry name" value="MFS_Mch1p_like"/>
    <property type="match status" value="1"/>
</dbReference>
<gene>
    <name evidence="8" type="ORF">SAY87_006103</name>
</gene>
<reference evidence="8 9" key="1">
    <citation type="journal article" date="2023" name="Hortic Res">
        <title>Pangenome of water caltrop reveals structural variations and asymmetric subgenome divergence after allopolyploidization.</title>
        <authorList>
            <person name="Zhang X."/>
            <person name="Chen Y."/>
            <person name="Wang L."/>
            <person name="Yuan Y."/>
            <person name="Fang M."/>
            <person name="Shi L."/>
            <person name="Lu R."/>
            <person name="Comes H.P."/>
            <person name="Ma Y."/>
            <person name="Chen Y."/>
            <person name="Huang G."/>
            <person name="Zhou Y."/>
            <person name="Zheng Z."/>
            <person name="Qiu Y."/>
        </authorList>
    </citation>
    <scope>NUCLEOTIDE SEQUENCE [LARGE SCALE GENOMIC DNA]</scope>
    <source>
        <tissue evidence="8">Roots</tissue>
    </source>
</reference>
<evidence type="ECO:0000313" key="9">
    <source>
        <dbReference type="Proteomes" id="UP001345219"/>
    </source>
</evidence>
<feature type="transmembrane region" description="Helical" evidence="5">
    <location>
        <begin position="77"/>
        <end position="97"/>
    </location>
</feature>
<evidence type="ECO:0000256" key="3">
    <source>
        <dbReference type="ARBA" id="ARBA00022989"/>
    </source>
</evidence>
<comment type="subcellular location">
    <subcellularLocation>
        <location evidence="1">Membrane</location>
        <topology evidence="1">Multi-pass membrane protein</topology>
    </subcellularLocation>
</comment>
<dbReference type="AlphaFoldDB" id="A0AAN7QCQ5"/>
<evidence type="ECO:0000256" key="4">
    <source>
        <dbReference type="ARBA" id="ARBA00023136"/>
    </source>
</evidence>
<evidence type="ECO:0000313" key="8">
    <source>
        <dbReference type="EMBL" id="KAK4761210.1"/>
    </source>
</evidence>
<accession>A0AAN7QCQ5</accession>
<feature type="domain" description="Nodulin-like" evidence="6">
    <location>
        <begin position="15"/>
        <end position="263"/>
    </location>
</feature>
<evidence type="ECO:0000256" key="1">
    <source>
        <dbReference type="ARBA" id="ARBA00004141"/>
    </source>
</evidence>
<feature type="transmembrane region" description="Helical" evidence="5">
    <location>
        <begin position="214"/>
        <end position="231"/>
    </location>
</feature>
<sequence>MAQRQSRSRAATTLKWLGFVMAVWVQAISGNNYTFSNYSDAIKSIMGLTQLELNNLSVAKDVGKAFGLLAGFSSDRLPTWTILMIGGVEGLIGYGAQWLVVSEKITLSYWQMCIFLCMGGNSTTWMNTAVLVTCIRNFRRNRGPVSGILKGYVGLSTAIFTDVCTALFSDSSASFLLMLSVVPLAVCLIAAVFLSEVPSAVAANEEEAKEESRYFMAINSVAFVIAIYLLAYDLSGSSHGHLFSYIFVGILLALLASPLLIPLYAFLKSFSKGPDVEEANGGSTGGSIEVPLLIQQPEQVMIPETTETTTELAATNGATEAELEKRRPVIGEDHTIFEAMRTYDFWILFVSFLFGVGTGLAVQNNMGQIGSALGYDDVSIFVSLISIWGFFGRIISGWGSEYLIKKKGSPRPLWNAASQVLMSVGFIVMALAVPGSLYIGSIIVGLCYGVRLAITVPTASELFGLKYYGLVYNVLILNLPLGSFLFSGLLAGLIYDAEATSTPDGGDTCSGAHCYRIVFIIMSVTCLVGFCLDIYLSVKTKGLYAKIQASKNAKTESSDSSQ</sequence>
<dbReference type="Pfam" id="PF23262">
    <property type="entry name" value="NFD4_C"/>
    <property type="match status" value="1"/>
</dbReference>
<dbReference type="PANTHER" id="PTHR21576:SF78">
    <property type="entry name" value="PROTEIN NUCLEAR FUSION DEFECTIVE 4-LIKE"/>
    <property type="match status" value="1"/>
</dbReference>
<dbReference type="EMBL" id="JAXIOK010000010">
    <property type="protein sequence ID" value="KAK4761210.1"/>
    <property type="molecule type" value="Genomic_DNA"/>
</dbReference>
<dbReference type="Pfam" id="PF06813">
    <property type="entry name" value="Nodulin-like"/>
    <property type="match status" value="1"/>
</dbReference>